<gene>
    <name evidence="7" type="ORF">ACFPEL_25515</name>
</gene>
<evidence type="ECO:0000259" key="6">
    <source>
        <dbReference type="SMART" id="SM00232"/>
    </source>
</evidence>
<dbReference type="PANTHER" id="PTHR34858">
    <property type="entry name" value="CYSO-CYSTEINE PEPTIDASE"/>
    <property type="match status" value="1"/>
</dbReference>
<dbReference type="EMBL" id="JBHSIM010000051">
    <property type="protein sequence ID" value="MFC4835793.1"/>
    <property type="molecule type" value="Genomic_DNA"/>
</dbReference>
<dbReference type="SMART" id="SM00232">
    <property type="entry name" value="JAB_MPN"/>
    <property type="match status" value="1"/>
</dbReference>
<name>A0ABV9RPR4_9PSEU</name>
<protein>
    <submittedName>
        <fullName evidence="7">M67 family metallopeptidase</fullName>
    </submittedName>
</protein>
<keyword evidence="3" id="KW-0378">Hydrolase</keyword>
<comment type="caution">
    <text evidence="7">The sequence shown here is derived from an EMBL/GenBank/DDBJ whole genome shotgun (WGS) entry which is preliminary data.</text>
</comment>
<keyword evidence="8" id="KW-1185">Reference proteome</keyword>
<accession>A0ABV9RPR4</accession>
<keyword evidence="2" id="KW-0479">Metal-binding</keyword>
<dbReference type="InterPro" id="IPR000555">
    <property type="entry name" value="JAMM/MPN+_dom"/>
</dbReference>
<dbReference type="Proteomes" id="UP001595909">
    <property type="component" value="Unassembled WGS sequence"/>
</dbReference>
<dbReference type="Gene3D" id="3.40.140.10">
    <property type="entry name" value="Cytidine Deaminase, domain 2"/>
    <property type="match status" value="1"/>
</dbReference>
<dbReference type="Pfam" id="PF14464">
    <property type="entry name" value="Prok-JAB"/>
    <property type="match status" value="1"/>
</dbReference>
<keyword evidence="5" id="KW-0482">Metalloprotease</keyword>
<evidence type="ECO:0000256" key="1">
    <source>
        <dbReference type="ARBA" id="ARBA00022670"/>
    </source>
</evidence>
<proteinExistence type="predicted"/>
<dbReference type="CDD" id="cd08070">
    <property type="entry name" value="MPN_like"/>
    <property type="match status" value="1"/>
</dbReference>
<dbReference type="PANTHER" id="PTHR34858:SF1">
    <property type="entry name" value="CYSO-CYSTEINE PEPTIDASE"/>
    <property type="match status" value="1"/>
</dbReference>
<evidence type="ECO:0000256" key="5">
    <source>
        <dbReference type="ARBA" id="ARBA00023049"/>
    </source>
</evidence>
<reference evidence="8" key="1">
    <citation type="journal article" date="2019" name="Int. J. Syst. Evol. Microbiol.">
        <title>The Global Catalogue of Microorganisms (GCM) 10K type strain sequencing project: providing services to taxonomists for standard genome sequencing and annotation.</title>
        <authorList>
            <consortium name="The Broad Institute Genomics Platform"/>
            <consortium name="The Broad Institute Genome Sequencing Center for Infectious Disease"/>
            <person name="Wu L."/>
            <person name="Ma J."/>
        </authorList>
    </citation>
    <scope>NUCLEOTIDE SEQUENCE [LARGE SCALE GENOMIC DNA]</scope>
    <source>
        <strain evidence="8">CCUG 50347</strain>
    </source>
</reference>
<evidence type="ECO:0000313" key="8">
    <source>
        <dbReference type="Proteomes" id="UP001595909"/>
    </source>
</evidence>
<evidence type="ECO:0000256" key="4">
    <source>
        <dbReference type="ARBA" id="ARBA00022833"/>
    </source>
</evidence>
<dbReference type="RefSeq" id="WP_274187942.1">
    <property type="nucleotide sequence ID" value="NZ_BAABHN010000051.1"/>
</dbReference>
<dbReference type="SUPFAM" id="SSF102712">
    <property type="entry name" value="JAB1/MPN domain"/>
    <property type="match status" value="1"/>
</dbReference>
<dbReference type="InterPro" id="IPR028090">
    <property type="entry name" value="JAB_dom_prok"/>
</dbReference>
<sequence length="158" mass="17494">MLVIRVDLVEEIVAHARRDHPREACGQLFGAADGGRAMRYVPMTNADEADEQYDNFRFDPDEQLRVHRDAQSRGEEVVAVVHSHTGMPRRLPEGRRQSEAYPSAKDVRFMGLQPDVHFVIVALDGPDAETELRSFLLGGHGEVVEDEVTIGPGGTYGG</sequence>
<dbReference type="InterPro" id="IPR051929">
    <property type="entry name" value="VirAsm_ModProt"/>
</dbReference>
<keyword evidence="1" id="KW-0645">Protease</keyword>
<feature type="domain" description="JAB1/MPN/MOV34 metalloenzyme" evidence="6">
    <location>
        <begin position="1"/>
        <end position="153"/>
    </location>
</feature>
<keyword evidence="4" id="KW-0862">Zinc</keyword>
<evidence type="ECO:0000256" key="3">
    <source>
        <dbReference type="ARBA" id="ARBA00022801"/>
    </source>
</evidence>
<evidence type="ECO:0000256" key="2">
    <source>
        <dbReference type="ARBA" id="ARBA00022723"/>
    </source>
</evidence>
<organism evidence="7 8">
    <name type="scientific">Actinomycetospora chibensis</name>
    <dbReference type="NCBI Taxonomy" id="663606"/>
    <lineage>
        <taxon>Bacteria</taxon>
        <taxon>Bacillati</taxon>
        <taxon>Actinomycetota</taxon>
        <taxon>Actinomycetes</taxon>
        <taxon>Pseudonocardiales</taxon>
        <taxon>Pseudonocardiaceae</taxon>
        <taxon>Actinomycetospora</taxon>
    </lineage>
</organism>
<evidence type="ECO:0000313" key="7">
    <source>
        <dbReference type="EMBL" id="MFC4835793.1"/>
    </source>
</evidence>